<feature type="region of interest" description="Disordered" evidence="1">
    <location>
        <begin position="167"/>
        <end position="210"/>
    </location>
</feature>
<protein>
    <submittedName>
        <fullName evidence="3">Uncharacterized protein</fullName>
    </submittedName>
</protein>
<feature type="compositionally biased region" description="Low complexity" evidence="1">
    <location>
        <begin position="174"/>
        <end position="191"/>
    </location>
</feature>
<feature type="compositionally biased region" description="Low complexity" evidence="1">
    <location>
        <begin position="124"/>
        <end position="133"/>
    </location>
</feature>
<dbReference type="Proteomes" id="UP000467148">
    <property type="component" value="Chromosome"/>
</dbReference>
<sequence length="361" mass="35028">MPQIARLAIGLTTAALVAATHLAFSPVAAADPAIPLDPGQLPGLDAMQMLGPVVQQAAGNPSSAQSLLLAAASQLAGNATTPAGSAALAQQVTKFVQEGGAAGPSAALPSAAPPAAQAVSGIAHGTTPLLTPGTGNGPVPLPEHLPATGAAPSAIFGTEAHLPIGIDPAHAVGPAPEAMPEVPTPVTVVNPAAPPSPSATPAGNSINVATPNPAPAAAAAPNYDPAAPPTQDFMYPSISNGCLKDGGNVIATAISVAGPAKIPTPGPVAGQTAYVFTAVGTPAPAAEQKLPLNVTWVNLTTGKSGSVTLKPNPDINSAGPTTLTAIADTGSGSIMSTIFGQVTTVDKQCTFMPTIGSTVVP</sequence>
<evidence type="ECO:0000313" key="3">
    <source>
        <dbReference type="EMBL" id="BBY62643.1"/>
    </source>
</evidence>
<organism evidence="3 4">
    <name type="scientific">Mycolicibacterium helvum</name>
    <dbReference type="NCBI Taxonomy" id="1534349"/>
    <lineage>
        <taxon>Bacteria</taxon>
        <taxon>Bacillati</taxon>
        <taxon>Actinomycetota</taxon>
        <taxon>Actinomycetes</taxon>
        <taxon>Mycobacteriales</taxon>
        <taxon>Mycobacteriaceae</taxon>
        <taxon>Mycolicibacterium</taxon>
    </lineage>
</organism>
<evidence type="ECO:0000256" key="1">
    <source>
        <dbReference type="SAM" id="MobiDB-lite"/>
    </source>
</evidence>
<proteinExistence type="predicted"/>
<dbReference type="AlphaFoldDB" id="A0A7I7T150"/>
<feature type="signal peptide" evidence="2">
    <location>
        <begin position="1"/>
        <end position="29"/>
    </location>
</feature>
<evidence type="ECO:0000256" key="2">
    <source>
        <dbReference type="SAM" id="SignalP"/>
    </source>
</evidence>
<keyword evidence="2" id="KW-0732">Signal</keyword>
<reference evidence="3 4" key="1">
    <citation type="journal article" date="2019" name="Emerg. Microbes Infect.">
        <title>Comprehensive subspecies identification of 175 nontuberculous mycobacteria species based on 7547 genomic profiles.</title>
        <authorList>
            <person name="Matsumoto Y."/>
            <person name="Kinjo T."/>
            <person name="Motooka D."/>
            <person name="Nabeya D."/>
            <person name="Jung N."/>
            <person name="Uechi K."/>
            <person name="Horii T."/>
            <person name="Iida T."/>
            <person name="Fujita J."/>
            <person name="Nakamura S."/>
        </authorList>
    </citation>
    <scope>NUCLEOTIDE SEQUENCE [LARGE SCALE GENOMIC DNA]</scope>
    <source>
        <strain evidence="3 4">JCM 30396</strain>
    </source>
</reference>
<feature type="chain" id="PRO_5039644185" evidence="2">
    <location>
        <begin position="30"/>
        <end position="361"/>
    </location>
</feature>
<accession>A0A7I7T150</accession>
<dbReference type="KEGG" id="mhev:MHEL_08860"/>
<feature type="region of interest" description="Disordered" evidence="1">
    <location>
        <begin position="124"/>
        <end position="146"/>
    </location>
</feature>
<name>A0A7I7T150_9MYCO</name>
<evidence type="ECO:0000313" key="4">
    <source>
        <dbReference type="Proteomes" id="UP000467148"/>
    </source>
</evidence>
<gene>
    <name evidence="3" type="ORF">MHEL_08860</name>
</gene>
<dbReference type="EMBL" id="AP022596">
    <property type="protein sequence ID" value="BBY62643.1"/>
    <property type="molecule type" value="Genomic_DNA"/>
</dbReference>
<keyword evidence="4" id="KW-1185">Reference proteome</keyword>